<evidence type="ECO:0000313" key="1">
    <source>
        <dbReference type="EMBL" id="MBU3064038.1"/>
    </source>
</evidence>
<dbReference type="Proteomes" id="UP000733379">
    <property type="component" value="Unassembled WGS sequence"/>
</dbReference>
<reference evidence="1 2" key="1">
    <citation type="submission" date="2021-06" db="EMBL/GenBank/DDBJ databases">
        <title>Actinomycetes sequencing.</title>
        <authorList>
            <person name="Shan Q."/>
        </authorList>
    </citation>
    <scope>NUCLEOTIDE SEQUENCE [LARGE SCALE GENOMIC DNA]</scope>
    <source>
        <strain evidence="1 2">NEAU-G5</strain>
    </source>
</reference>
<sequence length="108" mass="11492">MDFEDEGLAVNLVFRGAGMLRVDPADRTILRLLRDRDRDGIPSEVVLRDGSRLLIFNISWGFDPAAVSAQVTTNISPSIGGAPVDVFTTDAVVAINDPETGAPLLAVA</sequence>
<accession>A0ABS6B159</accession>
<evidence type="ECO:0000313" key="2">
    <source>
        <dbReference type="Proteomes" id="UP000733379"/>
    </source>
</evidence>
<dbReference type="EMBL" id="JAHKNI010000007">
    <property type="protein sequence ID" value="MBU3064038.1"/>
    <property type="molecule type" value="Genomic_DNA"/>
</dbReference>
<dbReference type="RefSeq" id="WP_215919062.1">
    <property type="nucleotide sequence ID" value="NZ_JAHKNI010000007.1"/>
</dbReference>
<name>A0ABS6B159_9NOCA</name>
<keyword evidence="2" id="KW-1185">Reference proteome</keyword>
<comment type="caution">
    <text evidence="1">The sequence shown here is derived from an EMBL/GenBank/DDBJ whole genome shotgun (WGS) entry which is preliminary data.</text>
</comment>
<protein>
    <submittedName>
        <fullName evidence="1">Uncharacterized protein</fullName>
    </submittedName>
</protein>
<proteinExistence type="predicted"/>
<organism evidence="1 2">
    <name type="scientific">Nocardia albiluteola</name>
    <dbReference type="NCBI Taxonomy" id="2842303"/>
    <lineage>
        <taxon>Bacteria</taxon>
        <taxon>Bacillati</taxon>
        <taxon>Actinomycetota</taxon>
        <taxon>Actinomycetes</taxon>
        <taxon>Mycobacteriales</taxon>
        <taxon>Nocardiaceae</taxon>
        <taxon>Nocardia</taxon>
    </lineage>
</organism>
<gene>
    <name evidence="1" type="ORF">KO481_21215</name>
</gene>